<keyword evidence="4 16" id="KW-0812">Transmembrane</keyword>
<dbReference type="Proteomes" id="UP000515203">
    <property type="component" value="Unplaced"/>
</dbReference>
<dbReference type="FunFam" id="3.10.100.10:FF:000024">
    <property type="entry name" value="C-type lectin domain family 4 member A"/>
    <property type="match status" value="1"/>
</dbReference>
<evidence type="ECO:0000256" key="13">
    <source>
        <dbReference type="ARBA" id="ARBA00023157"/>
    </source>
</evidence>
<evidence type="ECO:0000256" key="9">
    <source>
        <dbReference type="ARBA" id="ARBA00022968"/>
    </source>
</evidence>
<keyword evidence="18" id="KW-1185">Reference proteome</keyword>
<keyword evidence="12 16" id="KW-0472">Membrane</keyword>
<evidence type="ECO:0000256" key="16">
    <source>
        <dbReference type="SAM" id="Phobius"/>
    </source>
</evidence>
<evidence type="ECO:0000313" key="18">
    <source>
        <dbReference type="Proteomes" id="UP000515203"/>
    </source>
</evidence>
<evidence type="ECO:0000256" key="12">
    <source>
        <dbReference type="ARBA" id="ARBA00023136"/>
    </source>
</evidence>
<dbReference type="InterPro" id="IPR016187">
    <property type="entry name" value="CTDL_fold"/>
</dbReference>
<dbReference type="InterPro" id="IPR016186">
    <property type="entry name" value="C-type_lectin-like/link_sf"/>
</dbReference>
<dbReference type="FunCoup" id="A0A6P6E2C1">
    <property type="interactions" value="29"/>
</dbReference>
<dbReference type="RefSeq" id="XP_023566449.1">
    <property type="nucleotide sequence ID" value="XM_023710681.1"/>
</dbReference>
<dbReference type="InterPro" id="IPR050111">
    <property type="entry name" value="C-type_lectin/snaclec_domain"/>
</dbReference>
<dbReference type="Gene3D" id="3.10.100.10">
    <property type="entry name" value="Mannose-Binding Protein A, subunit A"/>
    <property type="match status" value="1"/>
</dbReference>
<protein>
    <submittedName>
        <fullName evidence="19">C-type lectin domain family 4 member A-like</fullName>
    </submittedName>
</protein>
<dbReference type="CDD" id="cd03590">
    <property type="entry name" value="CLECT_DC-SIGN_like"/>
    <property type="match status" value="1"/>
</dbReference>
<dbReference type="GO" id="GO:0005886">
    <property type="term" value="C:plasma membrane"/>
    <property type="evidence" value="ECO:0007669"/>
    <property type="project" value="UniProtKB-SubCell"/>
</dbReference>
<dbReference type="SMART" id="SM00034">
    <property type="entry name" value="CLECT"/>
    <property type="match status" value="1"/>
</dbReference>
<accession>A0A6P6E2C1</accession>
<dbReference type="GO" id="GO:0030246">
    <property type="term" value="F:carbohydrate binding"/>
    <property type="evidence" value="ECO:0007669"/>
    <property type="project" value="UniProtKB-KW"/>
</dbReference>
<feature type="domain" description="C-type lectin" evidence="17">
    <location>
        <begin position="103"/>
        <end position="220"/>
    </location>
</feature>
<evidence type="ECO:0000256" key="5">
    <source>
        <dbReference type="ARBA" id="ARBA00022723"/>
    </source>
</evidence>
<keyword evidence="10 16" id="KW-1133">Transmembrane helix</keyword>
<dbReference type="InterPro" id="IPR033989">
    <property type="entry name" value="CD209-like_CTLD"/>
</dbReference>
<evidence type="ECO:0000256" key="11">
    <source>
        <dbReference type="ARBA" id="ARBA00023130"/>
    </source>
</evidence>
<feature type="region of interest" description="Disordered" evidence="15">
    <location>
        <begin position="1"/>
        <end position="21"/>
    </location>
</feature>
<dbReference type="GO" id="GO:0002250">
    <property type="term" value="P:adaptive immune response"/>
    <property type="evidence" value="ECO:0007669"/>
    <property type="project" value="UniProtKB-KW"/>
</dbReference>
<dbReference type="AlphaFoldDB" id="A0A6P6E2C1"/>
<keyword evidence="9" id="KW-0735">Signal-anchor</keyword>
<keyword evidence="2" id="KW-1003">Cell membrane</keyword>
<keyword evidence="6" id="KW-0430">Lectin</keyword>
<sequence>MASEKTCVEVRSGSAEDPKEKASFHTSNPYIHKLLLASMMILFVLKMILLSVPSIILFQKYSQHLEENITVRGLFQTELECVKDTSTTQEKVWSCCPKNWKSFSSRCYFISTLSTSWNKSKESCSRRKAHLVVINSQEEQDFIVQNLQADFGYYIGLSDPEGRRHWQWVDHTPYNKSATFWHEGEPNNGKERCVELNYYRYGKWGWNDVPCLIKIRSVCEMMKISLEVA</sequence>
<evidence type="ECO:0000256" key="1">
    <source>
        <dbReference type="ARBA" id="ARBA00004401"/>
    </source>
</evidence>
<evidence type="ECO:0000256" key="15">
    <source>
        <dbReference type="SAM" id="MobiDB-lite"/>
    </source>
</evidence>
<evidence type="ECO:0000256" key="8">
    <source>
        <dbReference type="ARBA" id="ARBA00022859"/>
    </source>
</evidence>
<keyword evidence="14" id="KW-0325">Glycoprotein</keyword>
<dbReference type="InterPro" id="IPR001304">
    <property type="entry name" value="C-type_lectin-like"/>
</dbReference>
<evidence type="ECO:0000256" key="2">
    <source>
        <dbReference type="ARBA" id="ARBA00022475"/>
    </source>
</evidence>
<evidence type="ECO:0000256" key="10">
    <source>
        <dbReference type="ARBA" id="ARBA00022989"/>
    </source>
</evidence>
<dbReference type="PANTHER" id="PTHR22803">
    <property type="entry name" value="MANNOSE, PHOSPHOLIPASE, LECTIN RECEPTOR RELATED"/>
    <property type="match status" value="1"/>
</dbReference>
<dbReference type="GeneID" id="101580026"/>
<dbReference type="InterPro" id="IPR018378">
    <property type="entry name" value="C-type_lectin_CS"/>
</dbReference>
<evidence type="ECO:0000256" key="6">
    <source>
        <dbReference type="ARBA" id="ARBA00022734"/>
    </source>
</evidence>
<keyword evidence="13" id="KW-1015">Disulfide bond</keyword>
<dbReference type="OrthoDB" id="2142683at2759"/>
<organism evidence="18 19">
    <name type="scientific">Octodon degus</name>
    <name type="common">Degu</name>
    <name type="synonym">Sciurus degus</name>
    <dbReference type="NCBI Taxonomy" id="10160"/>
    <lineage>
        <taxon>Eukaryota</taxon>
        <taxon>Metazoa</taxon>
        <taxon>Chordata</taxon>
        <taxon>Craniata</taxon>
        <taxon>Vertebrata</taxon>
        <taxon>Euteleostomi</taxon>
        <taxon>Mammalia</taxon>
        <taxon>Eutheria</taxon>
        <taxon>Euarchontoglires</taxon>
        <taxon>Glires</taxon>
        <taxon>Rodentia</taxon>
        <taxon>Hystricomorpha</taxon>
        <taxon>Octodontidae</taxon>
        <taxon>Octodon</taxon>
    </lineage>
</organism>
<keyword evidence="3" id="KW-0399">Innate immunity</keyword>
<dbReference type="SUPFAM" id="SSF56436">
    <property type="entry name" value="C-type lectin-like"/>
    <property type="match status" value="1"/>
</dbReference>
<feature type="transmembrane region" description="Helical" evidence="16">
    <location>
        <begin position="34"/>
        <end position="58"/>
    </location>
</feature>
<evidence type="ECO:0000256" key="14">
    <source>
        <dbReference type="ARBA" id="ARBA00023180"/>
    </source>
</evidence>
<reference evidence="19" key="1">
    <citation type="submission" date="2025-08" db="UniProtKB">
        <authorList>
            <consortium name="RefSeq"/>
        </authorList>
    </citation>
    <scope>IDENTIFICATION</scope>
</reference>
<proteinExistence type="predicted"/>
<evidence type="ECO:0000259" key="17">
    <source>
        <dbReference type="PROSITE" id="PS50041"/>
    </source>
</evidence>
<dbReference type="PROSITE" id="PS50041">
    <property type="entry name" value="C_TYPE_LECTIN_2"/>
    <property type="match status" value="1"/>
</dbReference>
<dbReference type="Pfam" id="PF00059">
    <property type="entry name" value="Lectin_C"/>
    <property type="match status" value="1"/>
</dbReference>
<dbReference type="InParanoid" id="A0A6P6E2C1"/>
<dbReference type="PROSITE" id="PS00615">
    <property type="entry name" value="C_TYPE_LECTIN_1"/>
    <property type="match status" value="1"/>
</dbReference>
<keyword evidence="11" id="KW-1064">Adaptive immunity</keyword>
<dbReference type="GO" id="GO:0046872">
    <property type="term" value="F:metal ion binding"/>
    <property type="evidence" value="ECO:0007669"/>
    <property type="project" value="UniProtKB-KW"/>
</dbReference>
<comment type="subcellular location">
    <subcellularLocation>
        <location evidence="1">Cell membrane</location>
        <topology evidence="1">Single-pass type II membrane protein</topology>
    </subcellularLocation>
</comment>
<name>A0A6P6E2C1_OCTDE</name>
<evidence type="ECO:0000256" key="7">
    <source>
        <dbReference type="ARBA" id="ARBA00022837"/>
    </source>
</evidence>
<gene>
    <name evidence="19" type="primary">LOC101580026</name>
</gene>
<evidence type="ECO:0000256" key="3">
    <source>
        <dbReference type="ARBA" id="ARBA00022588"/>
    </source>
</evidence>
<keyword evidence="7" id="KW-0106">Calcium</keyword>
<keyword evidence="8" id="KW-0391">Immunity</keyword>
<evidence type="ECO:0000313" key="19">
    <source>
        <dbReference type="RefSeq" id="XP_023566449.1"/>
    </source>
</evidence>
<dbReference type="GO" id="GO:0045087">
    <property type="term" value="P:innate immune response"/>
    <property type="evidence" value="ECO:0007669"/>
    <property type="project" value="UniProtKB-KW"/>
</dbReference>
<keyword evidence="5" id="KW-0479">Metal-binding</keyword>
<evidence type="ECO:0000256" key="4">
    <source>
        <dbReference type="ARBA" id="ARBA00022692"/>
    </source>
</evidence>